<comment type="caution">
    <text evidence="3">The sequence shown here is derived from an EMBL/GenBank/DDBJ whole genome shotgun (WGS) entry which is preliminary data.</text>
</comment>
<dbReference type="PANTHER" id="PTHR47611:SF3">
    <property type="entry name" value="HAT C-TERMINAL DIMERISATION DOMAIN-CONTAINING PROTEIN"/>
    <property type="match status" value="1"/>
</dbReference>
<name>A0ABR0ZLQ9_HUSHU</name>
<evidence type="ECO:0000313" key="3">
    <source>
        <dbReference type="EMBL" id="KAK6485750.1"/>
    </source>
</evidence>
<dbReference type="InterPro" id="IPR008906">
    <property type="entry name" value="HATC_C_dom"/>
</dbReference>
<feature type="compositionally biased region" description="Acidic residues" evidence="1">
    <location>
        <begin position="12"/>
        <end position="21"/>
    </location>
</feature>
<dbReference type="EMBL" id="JAHFZB010000009">
    <property type="protein sequence ID" value="KAK6485750.1"/>
    <property type="molecule type" value="Genomic_DNA"/>
</dbReference>
<evidence type="ECO:0000259" key="2">
    <source>
        <dbReference type="Pfam" id="PF05699"/>
    </source>
</evidence>
<evidence type="ECO:0000256" key="1">
    <source>
        <dbReference type="SAM" id="MobiDB-lite"/>
    </source>
</evidence>
<feature type="domain" description="HAT C-terminal dimerisation" evidence="2">
    <location>
        <begin position="60"/>
        <end position="140"/>
    </location>
</feature>
<proteinExistence type="predicted"/>
<dbReference type="Proteomes" id="UP001369086">
    <property type="component" value="Unassembled WGS sequence"/>
</dbReference>
<organism evidence="3 4">
    <name type="scientific">Huso huso</name>
    <name type="common">Beluga</name>
    <name type="synonym">Acipenser huso</name>
    <dbReference type="NCBI Taxonomy" id="61971"/>
    <lineage>
        <taxon>Eukaryota</taxon>
        <taxon>Metazoa</taxon>
        <taxon>Chordata</taxon>
        <taxon>Craniata</taxon>
        <taxon>Vertebrata</taxon>
        <taxon>Euteleostomi</taxon>
        <taxon>Actinopterygii</taxon>
        <taxon>Chondrostei</taxon>
        <taxon>Acipenseriformes</taxon>
        <taxon>Acipenseridae</taxon>
        <taxon>Huso</taxon>
    </lineage>
</organism>
<keyword evidence="4" id="KW-1185">Reference proteome</keyword>
<sequence length="140" mass="15274">MRPSVTVRIEPADEGPSEEADAGPSPAKKANKSLGSFFKTKDKTTASNPSLHLQQSIEAELNSYLLAPSIDSEADQLAWWKVHQISFPLLSKLARKYLCIPATSSPSERVFSTSGNVVTCHRSCLKPAMVNMLVFLAKNL</sequence>
<evidence type="ECO:0000313" key="4">
    <source>
        <dbReference type="Proteomes" id="UP001369086"/>
    </source>
</evidence>
<feature type="region of interest" description="Disordered" evidence="1">
    <location>
        <begin position="1"/>
        <end position="50"/>
    </location>
</feature>
<dbReference type="Pfam" id="PF05699">
    <property type="entry name" value="Dimer_Tnp_hAT"/>
    <property type="match status" value="1"/>
</dbReference>
<protein>
    <submittedName>
        <fullName evidence="3">Zinc finger BED domain-containing protein 1-like</fullName>
    </submittedName>
</protein>
<dbReference type="SUPFAM" id="SSF53098">
    <property type="entry name" value="Ribonuclease H-like"/>
    <property type="match status" value="1"/>
</dbReference>
<dbReference type="InterPro" id="IPR012337">
    <property type="entry name" value="RNaseH-like_sf"/>
</dbReference>
<gene>
    <name evidence="3" type="ORF">HHUSO_G11612</name>
</gene>
<reference evidence="3 4" key="1">
    <citation type="submission" date="2021-05" db="EMBL/GenBank/DDBJ databases">
        <authorList>
            <person name="Zahm M."/>
            <person name="Klopp C."/>
            <person name="Cabau C."/>
            <person name="Kuhl H."/>
            <person name="Suciu R."/>
            <person name="Ciorpac M."/>
            <person name="Holostenco D."/>
            <person name="Gessner J."/>
            <person name="Wuertz S."/>
            <person name="Hohne C."/>
            <person name="Stock M."/>
            <person name="Gislard M."/>
            <person name="Lluch J."/>
            <person name="Milhes M."/>
            <person name="Lampietro C."/>
            <person name="Lopez Roques C."/>
            <person name="Donnadieu C."/>
            <person name="Du K."/>
            <person name="Schartl M."/>
            <person name="Guiguen Y."/>
        </authorList>
    </citation>
    <scope>NUCLEOTIDE SEQUENCE [LARGE SCALE GENOMIC DNA]</scope>
    <source>
        <strain evidence="3">Hh-F2</strain>
        <tissue evidence="3">Blood</tissue>
    </source>
</reference>
<dbReference type="PANTHER" id="PTHR47611">
    <property type="entry name" value="HAT DIMERISATION DOMAIN, C-TERMINAL"/>
    <property type="match status" value="1"/>
</dbReference>
<accession>A0ABR0ZLQ9</accession>